<sequence length="159" mass="18826">MKLYHGTTIEIAKIDLGQSKPNKDFGRAFYLSEDERQAHEMALFKAVFDEMPPVVNVYEFDEALLGFFKVKKFRTYSKEWAHFVYDHRTEPNGRTLHDYDIVYGPIANDRIGAQITRYKQGYISFEEFLRRIRYVKGITFQYAFCTQRAIDKLIKQKSV</sequence>
<organism evidence="1 2">
    <name type="scientific">Pseudoprevotella muciniphila</name>
    <dbReference type="NCBI Taxonomy" id="2133944"/>
    <lineage>
        <taxon>Bacteria</taxon>
        <taxon>Pseudomonadati</taxon>
        <taxon>Bacteroidota</taxon>
        <taxon>Bacteroidia</taxon>
        <taxon>Bacteroidales</taxon>
        <taxon>Prevotellaceae</taxon>
        <taxon>Pseudoprevotella</taxon>
    </lineage>
</organism>
<reference evidence="1 2" key="1">
    <citation type="submission" date="2018-11" db="EMBL/GenBank/DDBJ databases">
        <authorList>
            <person name="Na S.W."/>
            <person name="Baik M."/>
        </authorList>
    </citation>
    <scope>NUCLEOTIDE SEQUENCE [LARGE SCALE GENOMIC DNA]</scope>
    <source>
        <strain evidence="1 2">E39</strain>
    </source>
</reference>
<evidence type="ECO:0000313" key="1">
    <source>
        <dbReference type="EMBL" id="QFQ13028.1"/>
    </source>
</evidence>
<name>A0A5P8E7W3_9BACT</name>
<protein>
    <submittedName>
        <fullName evidence="1">DUF3990 domain-containing protein</fullName>
    </submittedName>
</protein>
<dbReference type="Proteomes" id="UP000249375">
    <property type="component" value="Chromosome"/>
</dbReference>
<dbReference type="AlphaFoldDB" id="A0A5P8E7W3"/>
<dbReference type="EMBL" id="CP033459">
    <property type="protein sequence ID" value="QFQ13028.1"/>
    <property type="molecule type" value="Genomic_DNA"/>
</dbReference>
<dbReference type="OrthoDB" id="9813772at2"/>
<dbReference type="InterPro" id="IPR025051">
    <property type="entry name" value="DUF3990"/>
</dbReference>
<gene>
    <name evidence="1" type="ORF">C7Y71_008340</name>
</gene>
<dbReference type="Pfam" id="PF13151">
    <property type="entry name" value="DUF3990"/>
    <property type="match status" value="1"/>
</dbReference>
<accession>A0A5P8E7W3</accession>
<proteinExistence type="predicted"/>
<keyword evidence="2" id="KW-1185">Reference proteome</keyword>
<evidence type="ECO:0000313" key="2">
    <source>
        <dbReference type="Proteomes" id="UP000249375"/>
    </source>
</evidence>
<dbReference type="KEGG" id="alq:C7Y71_008340"/>
<dbReference type="RefSeq" id="WP_111899234.1">
    <property type="nucleotide sequence ID" value="NZ_CP033459.1"/>
</dbReference>